<organism evidence="2 3">
    <name type="scientific">Sporolactobacillus shoreicorticis</name>
    <dbReference type="NCBI Taxonomy" id="1923877"/>
    <lineage>
        <taxon>Bacteria</taxon>
        <taxon>Bacillati</taxon>
        <taxon>Bacillota</taxon>
        <taxon>Bacilli</taxon>
        <taxon>Bacillales</taxon>
        <taxon>Sporolactobacillaceae</taxon>
        <taxon>Sporolactobacillus</taxon>
    </lineage>
</organism>
<evidence type="ECO:0008006" key="4">
    <source>
        <dbReference type="Google" id="ProtNLM"/>
    </source>
</evidence>
<keyword evidence="1" id="KW-1133">Transmembrane helix</keyword>
<keyword evidence="1" id="KW-0812">Transmembrane</keyword>
<feature type="transmembrane region" description="Helical" evidence="1">
    <location>
        <begin position="6"/>
        <end position="29"/>
    </location>
</feature>
<comment type="caution">
    <text evidence="2">The sequence shown here is derived from an EMBL/GenBank/DDBJ whole genome shotgun (WGS) entry which is preliminary data.</text>
</comment>
<dbReference type="EMBL" id="JBHUMQ010000016">
    <property type="protein sequence ID" value="MFD2693359.1"/>
    <property type="molecule type" value="Genomic_DNA"/>
</dbReference>
<reference evidence="3" key="1">
    <citation type="journal article" date="2019" name="Int. J. Syst. Evol. Microbiol.">
        <title>The Global Catalogue of Microorganisms (GCM) 10K type strain sequencing project: providing services to taxonomists for standard genome sequencing and annotation.</title>
        <authorList>
            <consortium name="The Broad Institute Genomics Platform"/>
            <consortium name="The Broad Institute Genome Sequencing Center for Infectious Disease"/>
            <person name="Wu L."/>
            <person name="Ma J."/>
        </authorList>
    </citation>
    <scope>NUCLEOTIDE SEQUENCE [LARGE SCALE GENOMIC DNA]</scope>
    <source>
        <strain evidence="3">TISTR 2466</strain>
    </source>
</reference>
<gene>
    <name evidence="2" type="ORF">ACFSUE_06895</name>
</gene>
<evidence type="ECO:0000313" key="3">
    <source>
        <dbReference type="Proteomes" id="UP001597399"/>
    </source>
</evidence>
<keyword evidence="3" id="KW-1185">Reference proteome</keyword>
<dbReference type="RefSeq" id="WP_253065611.1">
    <property type="nucleotide sequence ID" value="NZ_JAMXWM010000052.1"/>
</dbReference>
<sequence length="282" mass="32528">MRLKRVQILTLLITAAAVFSLLIFPFLLLDRPTITYFPEHPRIQYVTTATHLAFVPENQLLRLQTASETKERNELMQDFSLLYRNNQLVAILNRWQKNVSELSASKELDMSPGFYVGLTVHQAERHIDHSIYGKEQLSQDYLMAVKTNGTYHLYREPKTTDEANQLSQYTRELGESRNKTLRRAAARYGFQLSDYRVVPLDALTGESFTHIFPFGREKAERITGQLWEGLYKNYVRGIQLAQAQSESPLGSTMPLLLIAQDHMLIVFETANRQTVLLKQNFS</sequence>
<dbReference type="Proteomes" id="UP001597399">
    <property type="component" value="Unassembled WGS sequence"/>
</dbReference>
<name>A0ABW5S2U2_9BACL</name>
<proteinExistence type="predicted"/>
<keyword evidence="1" id="KW-0472">Membrane</keyword>
<evidence type="ECO:0000256" key="1">
    <source>
        <dbReference type="SAM" id="Phobius"/>
    </source>
</evidence>
<accession>A0ABW5S2U2</accession>
<evidence type="ECO:0000313" key="2">
    <source>
        <dbReference type="EMBL" id="MFD2693359.1"/>
    </source>
</evidence>
<protein>
    <recommendedName>
        <fullName evidence="4">Regulatory protein YycH-like domain-containing protein</fullName>
    </recommendedName>
</protein>